<dbReference type="AlphaFoldDB" id="A0A382BMK0"/>
<protein>
    <submittedName>
        <fullName evidence="1">Uncharacterized protein</fullName>
    </submittedName>
</protein>
<gene>
    <name evidence="1" type="ORF">METZ01_LOCUS167768</name>
</gene>
<organism evidence="1">
    <name type="scientific">marine metagenome</name>
    <dbReference type="NCBI Taxonomy" id="408172"/>
    <lineage>
        <taxon>unclassified sequences</taxon>
        <taxon>metagenomes</taxon>
        <taxon>ecological metagenomes</taxon>
    </lineage>
</organism>
<reference evidence="1" key="1">
    <citation type="submission" date="2018-05" db="EMBL/GenBank/DDBJ databases">
        <authorList>
            <person name="Lanie J.A."/>
            <person name="Ng W.-L."/>
            <person name="Kazmierczak K.M."/>
            <person name="Andrzejewski T.M."/>
            <person name="Davidsen T.M."/>
            <person name="Wayne K.J."/>
            <person name="Tettelin H."/>
            <person name="Glass J.I."/>
            <person name="Rusch D."/>
            <person name="Podicherti R."/>
            <person name="Tsui H.-C.T."/>
            <person name="Winkler M.E."/>
        </authorList>
    </citation>
    <scope>NUCLEOTIDE SEQUENCE</scope>
</reference>
<proteinExistence type="predicted"/>
<sequence>NSSLLLFYVYTQDNFIGIIETQESNNVPTNTICVWLVLRLVCH</sequence>
<feature type="non-terminal residue" evidence="1">
    <location>
        <position position="1"/>
    </location>
</feature>
<accession>A0A382BMK0</accession>
<name>A0A382BMK0_9ZZZZ</name>
<dbReference type="EMBL" id="UINC01030467">
    <property type="protein sequence ID" value="SVB14914.1"/>
    <property type="molecule type" value="Genomic_DNA"/>
</dbReference>
<evidence type="ECO:0000313" key="1">
    <source>
        <dbReference type="EMBL" id="SVB14914.1"/>
    </source>
</evidence>